<evidence type="ECO:0000313" key="2">
    <source>
        <dbReference type="Proteomes" id="UP000318571"/>
    </source>
</evidence>
<name>A0A553NTT5_TIGCA</name>
<sequence>MIVKPIGQILGHYWSNLNKGASHSDEIFLQFRGHSIPFEARLKGTDHETLQLMFRACLYFSLPPDNISKQYVNITDGGLIIQTVNAFQFEIDEWKGSL</sequence>
<accession>A0A553NTT5</accession>
<reference evidence="1 2" key="1">
    <citation type="journal article" date="2018" name="Nat. Ecol. Evol.">
        <title>Genomic signatures of mitonuclear coevolution across populations of Tigriopus californicus.</title>
        <authorList>
            <person name="Barreto F.S."/>
            <person name="Watson E.T."/>
            <person name="Lima T.G."/>
            <person name="Willett C.S."/>
            <person name="Edmands S."/>
            <person name="Li W."/>
            <person name="Burton R.S."/>
        </authorList>
    </citation>
    <scope>NUCLEOTIDE SEQUENCE [LARGE SCALE GENOMIC DNA]</scope>
    <source>
        <strain evidence="1 2">San Diego</strain>
    </source>
</reference>
<organism evidence="1 2">
    <name type="scientific">Tigriopus californicus</name>
    <name type="common">Marine copepod</name>
    <dbReference type="NCBI Taxonomy" id="6832"/>
    <lineage>
        <taxon>Eukaryota</taxon>
        <taxon>Metazoa</taxon>
        <taxon>Ecdysozoa</taxon>
        <taxon>Arthropoda</taxon>
        <taxon>Crustacea</taxon>
        <taxon>Multicrustacea</taxon>
        <taxon>Hexanauplia</taxon>
        <taxon>Copepoda</taxon>
        <taxon>Harpacticoida</taxon>
        <taxon>Harpacticidae</taxon>
        <taxon>Tigriopus</taxon>
    </lineage>
</organism>
<dbReference type="Proteomes" id="UP000318571">
    <property type="component" value="Chromosome 1"/>
</dbReference>
<gene>
    <name evidence="1" type="ORF">TCAL_15122</name>
</gene>
<keyword evidence="2" id="KW-1185">Reference proteome</keyword>
<dbReference type="EMBL" id="VCGU01000010">
    <property type="protein sequence ID" value="TRY68834.1"/>
    <property type="molecule type" value="Genomic_DNA"/>
</dbReference>
<dbReference type="AlphaFoldDB" id="A0A553NTT5"/>
<protein>
    <submittedName>
        <fullName evidence="1">Uncharacterized protein</fullName>
    </submittedName>
</protein>
<proteinExistence type="predicted"/>
<evidence type="ECO:0000313" key="1">
    <source>
        <dbReference type="EMBL" id="TRY68834.1"/>
    </source>
</evidence>
<comment type="caution">
    <text evidence="1">The sequence shown here is derived from an EMBL/GenBank/DDBJ whole genome shotgun (WGS) entry which is preliminary data.</text>
</comment>